<dbReference type="Gene3D" id="3.40.50.300">
    <property type="entry name" value="P-loop containing nucleotide triphosphate hydrolases"/>
    <property type="match status" value="2"/>
</dbReference>
<comment type="caution">
    <text evidence="9">The sequence shown here is derived from an EMBL/GenBank/DDBJ whole genome shotgun (WGS) entry which is preliminary data.</text>
</comment>
<reference evidence="10" key="1">
    <citation type="journal article" date="2019" name="Nat. Commun.">
        <title>The genome of broomcorn millet.</title>
        <authorList>
            <person name="Zou C."/>
            <person name="Miki D."/>
            <person name="Li D."/>
            <person name="Tang Q."/>
            <person name="Xiao L."/>
            <person name="Rajput S."/>
            <person name="Deng P."/>
            <person name="Jia W."/>
            <person name="Huang R."/>
            <person name="Zhang M."/>
            <person name="Sun Y."/>
            <person name="Hu J."/>
            <person name="Fu X."/>
            <person name="Schnable P.S."/>
            <person name="Li F."/>
            <person name="Zhang H."/>
            <person name="Feng B."/>
            <person name="Zhu X."/>
            <person name="Liu R."/>
            <person name="Schnable J.C."/>
            <person name="Zhu J.-K."/>
            <person name="Zhang H."/>
        </authorList>
    </citation>
    <scope>NUCLEOTIDE SEQUENCE [LARGE SCALE GENOMIC DNA]</scope>
</reference>
<dbReference type="Pfam" id="PF00931">
    <property type="entry name" value="NB-ARC"/>
    <property type="match status" value="2"/>
</dbReference>
<dbReference type="STRING" id="4540.A0A3L6Q740"/>
<evidence type="ECO:0000259" key="7">
    <source>
        <dbReference type="Pfam" id="PF00931"/>
    </source>
</evidence>
<keyword evidence="4" id="KW-0547">Nucleotide-binding</keyword>
<feature type="domain" description="NB-ARC" evidence="7">
    <location>
        <begin position="242"/>
        <end position="323"/>
    </location>
</feature>
<dbReference type="Pfam" id="PF18052">
    <property type="entry name" value="Rx_N"/>
    <property type="match status" value="1"/>
</dbReference>
<comment type="similarity">
    <text evidence="1">Belongs to the disease resistance NB-LRR family.</text>
</comment>
<keyword evidence="2" id="KW-0433">Leucine-rich repeat</keyword>
<protein>
    <recommendedName>
        <fullName evidence="11">Disease resistance protein RGA3</fullName>
    </recommendedName>
</protein>
<dbReference type="Proteomes" id="UP000275267">
    <property type="component" value="Unassembled WGS sequence"/>
</dbReference>
<dbReference type="GO" id="GO:0005524">
    <property type="term" value="F:ATP binding"/>
    <property type="evidence" value="ECO:0007669"/>
    <property type="project" value="UniProtKB-KW"/>
</dbReference>
<dbReference type="PANTHER" id="PTHR36766:SF70">
    <property type="entry name" value="DISEASE RESISTANCE PROTEIN RGA4"/>
    <property type="match status" value="1"/>
</dbReference>
<dbReference type="Gene3D" id="1.20.5.4130">
    <property type="match status" value="1"/>
</dbReference>
<feature type="domain" description="Disease resistance N-terminal" evidence="8">
    <location>
        <begin position="18"/>
        <end position="101"/>
    </location>
</feature>
<evidence type="ECO:0008006" key="11">
    <source>
        <dbReference type="Google" id="ProtNLM"/>
    </source>
</evidence>
<gene>
    <name evidence="9" type="ORF">C2845_PM15G06100</name>
</gene>
<evidence type="ECO:0000259" key="8">
    <source>
        <dbReference type="Pfam" id="PF18052"/>
    </source>
</evidence>
<evidence type="ECO:0000256" key="5">
    <source>
        <dbReference type="ARBA" id="ARBA00022821"/>
    </source>
</evidence>
<evidence type="ECO:0000256" key="3">
    <source>
        <dbReference type="ARBA" id="ARBA00022737"/>
    </source>
</evidence>
<dbReference type="SUPFAM" id="SSF52540">
    <property type="entry name" value="P-loop containing nucleoside triphosphate hydrolases"/>
    <property type="match status" value="1"/>
</dbReference>
<organism evidence="9 10">
    <name type="scientific">Panicum miliaceum</name>
    <name type="common">Proso millet</name>
    <name type="synonym">Broomcorn millet</name>
    <dbReference type="NCBI Taxonomy" id="4540"/>
    <lineage>
        <taxon>Eukaryota</taxon>
        <taxon>Viridiplantae</taxon>
        <taxon>Streptophyta</taxon>
        <taxon>Embryophyta</taxon>
        <taxon>Tracheophyta</taxon>
        <taxon>Spermatophyta</taxon>
        <taxon>Magnoliopsida</taxon>
        <taxon>Liliopsida</taxon>
        <taxon>Poales</taxon>
        <taxon>Poaceae</taxon>
        <taxon>PACMAD clade</taxon>
        <taxon>Panicoideae</taxon>
        <taxon>Panicodae</taxon>
        <taxon>Paniceae</taxon>
        <taxon>Panicinae</taxon>
        <taxon>Panicum</taxon>
        <taxon>Panicum sect. Panicum</taxon>
    </lineage>
</organism>
<dbReference type="PANTHER" id="PTHR36766">
    <property type="entry name" value="PLANT BROAD-SPECTRUM MILDEW RESISTANCE PROTEIN RPW8"/>
    <property type="match status" value="1"/>
</dbReference>
<evidence type="ECO:0000256" key="6">
    <source>
        <dbReference type="ARBA" id="ARBA00022840"/>
    </source>
</evidence>
<dbReference type="AlphaFoldDB" id="A0A3L6Q740"/>
<dbReference type="InterPro" id="IPR002182">
    <property type="entry name" value="NB-ARC"/>
</dbReference>
<dbReference type="PRINTS" id="PR00364">
    <property type="entry name" value="DISEASERSIST"/>
</dbReference>
<feature type="domain" description="NB-ARC" evidence="7">
    <location>
        <begin position="198"/>
        <end position="238"/>
    </location>
</feature>
<name>A0A3L6Q740_PANMI</name>
<accession>A0A3L6Q740</accession>
<keyword evidence="3" id="KW-0677">Repeat</keyword>
<evidence type="ECO:0000313" key="10">
    <source>
        <dbReference type="Proteomes" id="UP000275267"/>
    </source>
</evidence>
<evidence type="ECO:0000256" key="2">
    <source>
        <dbReference type="ARBA" id="ARBA00022614"/>
    </source>
</evidence>
<proteinExistence type="inferred from homology"/>
<dbReference type="OrthoDB" id="1534087at2759"/>
<dbReference type="GO" id="GO:0043531">
    <property type="term" value="F:ADP binding"/>
    <property type="evidence" value="ECO:0007669"/>
    <property type="project" value="InterPro"/>
</dbReference>
<keyword evidence="10" id="KW-1185">Reference proteome</keyword>
<dbReference type="InterPro" id="IPR027417">
    <property type="entry name" value="P-loop_NTPase"/>
</dbReference>
<dbReference type="InterPro" id="IPR042197">
    <property type="entry name" value="Apaf_helical"/>
</dbReference>
<evidence type="ECO:0000256" key="4">
    <source>
        <dbReference type="ARBA" id="ARBA00022741"/>
    </source>
</evidence>
<evidence type="ECO:0000313" key="9">
    <source>
        <dbReference type="EMBL" id="RLM74485.1"/>
    </source>
</evidence>
<sequence>MAGAAAFAAAALERAIGALSSLLPAGFTAGPRRSEEEAGAEEELRRLERTMRRICAALEDADGSRGRASAAARLRLRELRCVAYDAEDVVGEWEYETARRGAEPVDPVRRSGSGGGCVKRVRREVIGDCFNDTEMIPVVRDLAARARKIRARLDEIIKEYEDLCMIDNDGEQQIDPSTQRLQRHTSSIVHEPSIHGREADKSNITQMLLTEVRPMAVLTIVGMGGIGKTTLAQLVFNDPREALIKQIDQKKLLLVLDDVWNEQRAPWDSLCAPMMTTELCRIIVTTRSKTVARLVQTMPLYSLNCLTSAASWSLFEQITFEGQDPASYANFIQIGEGIVKKCKGLPLAIKTLGSMLRMKLVKRDGNTSWRVIFGTWISKNTTFSQHWN</sequence>
<dbReference type="InterPro" id="IPR041118">
    <property type="entry name" value="Rx_N"/>
</dbReference>
<evidence type="ECO:0000256" key="1">
    <source>
        <dbReference type="ARBA" id="ARBA00008894"/>
    </source>
</evidence>
<keyword evidence="6" id="KW-0067">ATP-binding</keyword>
<dbReference type="GO" id="GO:0006952">
    <property type="term" value="P:defense response"/>
    <property type="evidence" value="ECO:0007669"/>
    <property type="project" value="UniProtKB-KW"/>
</dbReference>
<dbReference type="Gene3D" id="1.10.8.430">
    <property type="entry name" value="Helical domain of apoptotic protease-activating factors"/>
    <property type="match status" value="1"/>
</dbReference>
<dbReference type="EMBL" id="PQIB02000013">
    <property type="protein sequence ID" value="RLM74485.1"/>
    <property type="molecule type" value="Genomic_DNA"/>
</dbReference>
<keyword evidence="5" id="KW-0611">Plant defense</keyword>